<name>A0A1I8MK98_MUSDO</name>
<feature type="region of interest" description="Disordered" evidence="6">
    <location>
        <begin position="1639"/>
        <end position="1658"/>
    </location>
</feature>
<dbReference type="VEuPathDB" id="VectorBase:MDOMA2_011721"/>
<dbReference type="PANTHER" id="PTHR16088">
    <property type="entry name" value="YY1 ASSOCIATED PROTEIN-RELATED"/>
    <property type="match status" value="1"/>
</dbReference>
<dbReference type="GO" id="GO:0003712">
    <property type="term" value="F:transcription coregulator activity"/>
    <property type="evidence" value="ECO:0007669"/>
    <property type="project" value="TreeGrafter"/>
</dbReference>
<evidence type="ECO:0000256" key="5">
    <source>
        <dbReference type="PROSITE-ProRule" id="PRU00810"/>
    </source>
</evidence>
<feature type="region of interest" description="Disordered" evidence="6">
    <location>
        <begin position="1734"/>
        <end position="1796"/>
    </location>
</feature>
<keyword evidence="8" id="KW-1185">Reference proteome</keyword>
<keyword evidence="2" id="KW-0805">Transcription regulation</keyword>
<accession>A0A1I8MK98</accession>
<feature type="region of interest" description="Disordered" evidence="6">
    <location>
        <begin position="1903"/>
        <end position="1929"/>
    </location>
</feature>
<reference evidence="9" key="2">
    <citation type="submission" date="2025-05" db="UniProtKB">
        <authorList>
            <consortium name="RefSeq"/>
        </authorList>
    </citation>
    <scope>IDENTIFICATION</scope>
    <source>
        <strain evidence="9">Aabys</strain>
        <tissue evidence="9">Whole body</tissue>
    </source>
</reference>
<dbReference type="OrthoDB" id="6257037at2759"/>
<proteinExistence type="predicted"/>
<feature type="region of interest" description="Disordered" evidence="6">
    <location>
        <begin position="854"/>
        <end position="874"/>
    </location>
</feature>
<feature type="compositionally biased region" description="Low complexity" evidence="6">
    <location>
        <begin position="26"/>
        <end position="38"/>
    </location>
</feature>
<feature type="region of interest" description="Disordered" evidence="6">
    <location>
        <begin position="1081"/>
        <end position="1166"/>
    </location>
</feature>
<feature type="compositionally biased region" description="Low complexity" evidence="6">
    <location>
        <begin position="1313"/>
        <end position="1325"/>
    </location>
</feature>
<keyword evidence="4 5" id="KW-0539">Nucleus</keyword>
<dbReference type="EnsemblMetazoa" id="MDOA005813-RA">
    <property type="protein sequence ID" value="MDOA005813-PA"/>
    <property type="gene ID" value="MDOA005813"/>
</dbReference>
<feature type="compositionally biased region" description="Low complexity" evidence="6">
    <location>
        <begin position="1859"/>
        <end position="1877"/>
    </location>
</feature>
<dbReference type="Gene3D" id="1.20.1160.11">
    <property type="entry name" value="Paired amphipathic helix"/>
    <property type="match status" value="1"/>
</dbReference>
<reference evidence="7" key="1">
    <citation type="submission" date="2020-05" db="UniProtKB">
        <authorList>
            <consortium name="EnsemblMetazoa"/>
        </authorList>
    </citation>
    <scope>IDENTIFICATION</scope>
    <source>
        <strain evidence="7">Aabys</strain>
    </source>
</reference>
<feature type="compositionally biased region" description="Polar residues" evidence="6">
    <location>
        <begin position="905"/>
        <end position="923"/>
    </location>
</feature>
<feature type="region of interest" description="Disordered" evidence="6">
    <location>
        <begin position="182"/>
        <end position="224"/>
    </location>
</feature>
<feature type="compositionally biased region" description="Basic residues" evidence="6">
    <location>
        <begin position="1775"/>
        <end position="1785"/>
    </location>
</feature>
<feature type="region of interest" description="Disordered" evidence="6">
    <location>
        <begin position="1313"/>
        <end position="1345"/>
    </location>
</feature>
<gene>
    <name evidence="7" type="primary">101895592</name>
    <name evidence="9" type="synonym">LOC131802869</name>
</gene>
<feature type="compositionally biased region" description="Polar residues" evidence="6">
    <location>
        <begin position="1081"/>
        <end position="1148"/>
    </location>
</feature>
<evidence type="ECO:0000256" key="3">
    <source>
        <dbReference type="ARBA" id="ARBA00023163"/>
    </source>
</evidence>
<dbReference type="GO" id="GO:0005634">
    <property type="term" value="C:nucleus"/>
    <property type="evidence" value="ECO:0007669"/>
    <property type="project" value="UniProtKB-SubCell"/>
</dbReference>
<dbReference type="InterPro" id="IPR036600">
    <property type="entry name" value="PAH_sf"/>
</dbReference>
<protein>
    <submittedName>
        <fullName evidence="9">Uncharacterized protein LOC131802869</fullName>
    </submittedName>
</protein>
<comment type="subcellular location">
    <subcellularLocation>
        <location evidence="1 5">Nucleus</location>
    </subcellularLocation>
</comment>
<feature type="compositionally biased region" description="Basic and acidic residues" evidence="6">
    <location>
        <begin position="1149"/>
        <end position="1163"/>
    </location>
</feature>
<feature type="compositionally biased region" description="Polar residues" evidence="6">
    <location>
        <begin position="1753"/>
        <end position="1771"/>
    </location>
</feature>
<evidence type="ECO:0000256" key="2">
    <source>
        <dbReference type="ARBA" id="ARBA00023015"/>
    </source>
</evidence>
<feature type="compositionally biased region" description="Polar residues" evidence="6">
    <location>
        <begin position="1734"/>
        <end position="1746"/>
    </location>
</feature>
<dbReference type="InterPro" id="IPR003822">
    <property type="entry name" value="PAH"/>
</dbReference>
<organism evidence="7">
    <name type="scientific">Musca domestica</name>
    <name type="common">House fly</name>
    <dbReference type="NCBI Taxonomy" id="7370"/>
    <lineage>
        <taxon>Eukaryota</taxon>
        <taxon>Metazoa</taxon>
        <taxon>Ecdysozoa</taxon>
        <taxon>Arthropoda</taxon>
        <taxon>Hexapoda</taxon>
        <taxon>Insecta</taxon>
        <taxon>Pterygota</taxon>
        <taxon>Neoptera</taxon>
        <taxon>Endopterygota</taxon>
        <taxon>Diptera</taxon>
        <taxon>Brachycera</taxon>
        <taxon>Muscomorpha</taxon>
        <taxon>Muscoidea</taxon>
        <taxon>Muscidae</taxon>
        <taxon>Musca</taxon>
    </lineage>
</organism>
<feature type="region of interest" description="Disordered" evidence="6">
    <location>
        <begin position="897"/>
        <end position="941"/>
    </location>
</feature>
<feature type="compositionally biased region" description="Acidic residues" evidence="6">
    <location>
        <begin position="1646"/>
        <end position="1657"/>
    </location>
</feature>
<evidence type="ECO:0000256" key="6">
    <source>
        <dbReference type="SAM" id="MobiDB-lite"/>
    </source>
</evidence>
<dbReference type="PANTHER" id="PTHR16088:SF3">
    <property type="entry name" value="GON-4-LIKE PROTEIN"/>
    <property type="match status" value="1"/>
</dbReference>
<keyword evidence="3" id="KW-0804">Transcription</keyword>
<sequence length="2025" mass="227870">MRQSASKKNQSGTSQASPEEPDDNNSRQNLSGSSTSSNKSRKRKRCEILTFSDFESEFEDCDLEDAVALETRLRKVARKNALSHEEMMKLLHKFVKNEHILALITLKAEDELAREKLKAEDRAIIITDTPSIPKLTRSKAKELKKQPIISLPKILSAEQTEIASLINEELNSDEEDEEYTFKEEDFVSDDDPNTTASDLDSNPRTPQTPAVQTEPDDSPVKLTEDGCFKVPLNKKGPQEELRIATRTRSKLCLQQTTIEDIESEFVPPDVDYTEPAEPDSQVVDEDWNQFLTDFLKPLNSSLVGDDDDPINDPEYVAAEKELVDAEELRDVNISKKEIAELMTELLSNLNEGIPFDSIELETPRKFILNYQEEQQNTTPNTSPEKISENAECVSRQLQFEEQASIQEPPQQPQESMPESCSIISSNNVTQQNMSFHPDVMSTPSTTHNGQNIVEQSQENDETLAMIPVATPKKNADNSPSNTVSIPANNISTQVDVIAVPIPGQPNCFQLARVVNSTDELMESGTKVITGSKFLKEKSKGTAARYDVPYETNYSGEYISIKRHAIAEYIDKFESLKHAQVNQISSTTTESETPSDKEFTKYQYDLMQQQMRIHVQMLTQTYIQVYCHPELWKLASKPKEMLLELQQKSQDNANFKIWNLEKAINLINKWSHDLDQDTEENRALMQFLHREVELTNHNTRQIPRFHPRLLDCFLESDVFIYPEYLPRMPFTPKVLTIEHFSPVECYLIAMGLEKHVNLIRQRKERIFKKSSAERLACKRFTKDLLPGKNHRRVWDHIVQMRNAEYYNPIKYYFEHQRAPPVEYTPIIGFENNTVPLPKDRFSELPLVFQQYLQKKNAPPAPPKPKRKPKNPNVTVSDKFRNSFFEFVREAVGEDILTEEENIDETPVQTHPCESQTLSENNTPTTRKRNLPSNDAPKAKRRRLPRSLTINVNYVFGSPPATNLPSILPNTSSVAGLNNTTLLSSANNTSTGSLLDATSTNTNVDHINRSCNANSSTLDVPVVTYNFDVTTKTLQPQYGQISTTFSHQSADINTASIDTVTISSDDSMQGINHAADTTALTQAAEDNSQIPAPENSSTGTGHAEPTQSPTTTIDRSPEANNSTVTTSGDPAQSATSTTPINPTTAKSPQGSKRDTTSNSERDRCSDASQLITSVTTLSNVKSINTTNRQPQQIDLGIVSKNSQPNATFSDGNKENLNTTLKTKQQCGKYRRRTVILSHITKLNRSITRKSIAYREKRSIKQRCEDLITAYGLHLETLQVRHKHSPIVQHFYRRFKALELYTNLLKGLKMICNKSASNNNGGNSSPSGLKRSRNSNAEDESSPSTQRMARKINRQEENFRHMLLPDTPEEANRKDAIYAFNFYEKVEEAFRASNRADDCKKFNTILKTFDPKKDKVSDLYYKLEKLFLPDHPELAQVFLTFLLPSEAAEIGKFFEHFMITNMTTFINKLNIYFNKQPAQIRKIYNCLNELADDPDVTMKKIESKIIPLLKGNQFLIDWFMQQFPKSTPPERLFSTPEHILNVKEQQSNRPGEHVETITDMDSSVNDTQNQAPTCQLRYINGRIFYGSKMLLPAKLSFMAVSYKDNRTSTPPAQPSQTQITGCVHAIKDHGEKRLQSTSELANVAANTESTDEQDKSEEEDVSKVLVIDTTAEEDDSCSSFEPCDENTLKAHALRLNPSYYGSTCYSASATSTPNLNSNFQGHHPNAKKVSLNFNEEASTAGNTPATGKTSPRKNQGHQSLNSPSSTATSCQSHANVREKRKSPSKKTKSPLIQGTGRAVRSFGNQPMVVIHENNSAIQCAKRLKSMVETPSDEQNLNEDTVVDTKEHINIVARTKTSMKSSSSVANSGAVTSTTTTPSSTFIPNANTNVKQEHSDDLEFLPEHASITRSPFPTLKMDTDSNEEDAAPARNASASNICSDEDCKIDIVANLVTEPTEDTNEIPRPVPLPLNAAWTRDEDKVILIEMKLGSTNREELYRRIATKLPRRTLFEITARHQFLVDFLAKLQGK</sequence>
<dbReference type="Proteomes" id="UP001652621">
    <property type="component" value="Unplaced"/>
</dbReference>
<dbReference type="VEuPathDB" id="VectorBase:MDOA005813"/>
<evidence type="ECO:0000313" key="9">
    <source>
        <dbReference type="RefSeq" id="XP_058979576.1"/>
    </source>
</evidence>
<evidence type="ECO:0000256" key="1">
    <source>
        <dbReference type="ARBA" id="ARBA00004123"/>
    </source>
</evidence>
<dbReference type="RefSeq" id="XP_058979576.1">
    <property type="nucleotide sequence ID" value="XM_059123593.1"/>
</dbReference>
<dbReference type="PROSITE" id="PS51477">
    <property type="entry name" value="PAH"/>
    <property type="match status" value="1"/>
</dbReference>
<dbReference type="STRING" id="7370.A0A1I8MK98"/>
<feature type="compositionally biased region" description="Polar residues" evidence="6">
    <location>
        <begin position="193"/>
        <end position="211"/>
    </location>
</feature>
<feature type="region of interest" description="Disordered" evidence="6">
    <location>
        <begin position="1"/>
        <end position="44"/>
    </location>
</feature>
<dbReference type="Gene3D" id="1.10.10.60">
    <property type="entry name" value="Homeodomain-like"/>
    <property type="match status" value="1"/>
</dbReference>
<feature type="compositionally biased region" description="Polar residues" evidence="6">
    <location>
        <begin position="1"/>
        <end position="17"/>
    </location>
</feature>
<evidence type="ECO:0000313" key="8">
    <source>
        <dbReference type="Proteomes" id="UP001652621"/>
    </source>
</evidence>
<dbReference type="InterPro" id="IPR052435">
    <property type="entry name" value="YY1-Transcr_Regul"/>
</dbReference>
<feature type="region of interest" description="Disordered" evidence="6">
    <location>
        <begin position="1859"/>
        <end position="1883"/>
    </location>
</feature>
<evidence type="ECO:0000313" key="7">
    <source>
        <dbReference type="EnsemblMetazoa" id="MDOA005813-PA"/>
    </source>
</evidence>
<evidence type="ECO:0000256" key="4">
    <source>
        <dbReference type="ARBA" id="ARBA00023242"/>
    </source>
</evidence>
<dbReference type="eggNOG" id="ENOG502QT2W">
    <property type="taxonomic scope" value="Eukaryota"/>
</dbReference>
<dbReference type="GO" id="GO:0006355">
    <property type="term" value="P:regulation of DNA-templated transcription"/>
    <property type="evidence" value="ECO:0007669"/>
    <property type="project" value="InterPro"/>
</dbReference>